<dbReference type="Pfam" id="PF07748">
    <property type="entry name" value="Glyco_hydro_38C"/>
    <property type="match status" value="1"/>
</dbReference>
<evidence type="ECO:0000313" key="8">
    <source>
        <dbReference type="Proteomes" id="UP000280668"/>
    </source>
</evidence>
<dbReference type="InterPro" id="IPR037094">
    <property type="entry name" value="Glyco_hydro_38_cen_sf"/>
</dbReference>
<dbReference type="Pfam" id="PF01074">
    <property type="entry name" value="Glyco_hydro_38N"/>
    <property type="match status" value="1"/>
</dbReference>
<gene>
    <name evidence="7" type="ORF">EDD31_1493</name>
</gene>
<dbReference type="Gene3D" id="1.20.1270.50">
    <property type="entry name" value="Glycoside hydrolase family 38, central domain"/>
    <property type="match status" value="1"/>
</dbReference>
<dbReference type="Gene3D" id="2.70.98.30">
    <property type="entry name" value="Golgi alpha-mannosidase II, domain 4"/>
    <property type="match status" value="1"/>
</dbReference>
<dbReference type="PANTHER" id="PTHR46017">
    <property type="entry name" value="ALPHA-MANNOSIDASE 2C1"/>
    <property type="match status" value="1"/>
</dbReference>
<keyword evidence="3" id="KW-0378">Hydrolase</keyword>
<comment type="caution">
    <text evidence="7">The sequence shown here is derived from an EMBL/GenBank/DDBJ whole genome shotgun (WGS) entry which is preliminary data.</text>
</comment>
<dbReference type="GO" id="GO:0030246">
    <property type="term" value="F:carbohydrate binding"/>
    <property type="evidence" value="ECO:0007669"/>
    <property type="project" value="InterPro"/>
</dbReference>
<dbReference type="SUPFAM" id="SSF88713">
    <property type="entry name" value="Glycoside hydrolase/deacetylase"/>
    <property type="match status" value="1"/>
</dbReference>
<evidence type="ECO:0000259" key="6">
    <source>
        <dbReference type="SMART" id="SM00872"/>
    </source>
</evidence>
<dbReference type="InterPro" id="IPR041147">
    <property type="entry name" value="GH38_C"/>
</dbReference>
<dbReference type="AlphaFoldDB" id="A0A3N2BCZ7"/>
<dbReference type="GO" id="GO:0004559">
    <property type="term" value="F:alpha-mannosidase activity"/>
    <property type="evidence" value="ECO:0007669"/>
    <property type="project" value="InterPro"/>
</dbReference>
<dbReference type="Pfam" id="PF22907">
    <property type="entry name" value="Ams1-like_1st"/>
    <property type="match status" value="1"/>
</dbReference>
<dbReference type="SUPFAM" id="SSF74650">
    <property type="entry name" value="Galactose mutarotase-like"/>
    <property type="match status" value="1"/>
</dbReference>
<dbReference type="Gene3D" id="3.20.110.10">
    <property type="entry name" value="Glycoside hydrolase 38, N terminal domain"/>
    <property type="match status" value="1"/>
</dbReference>
<dbReference type="Pfam" id="PF09261">
    <property type="entry name" value="Alpha-mann_mid"/>
    <property type="match status" value="1"/>
</dbReference>
<reference evidence="7 8" key="1">
    <citation type="submission" date="2018-11" db="EMBL/GenBank/DDBJ databases">
        <title>Sequencing the genomes of 1000 actinobacteria strains.</title>
        <authorList>
            <person name="Klenk H.-P."/>
        </authorList>
    </citation>
    <scope>NUCLEOTIDE SEQUENCE [LARGE SCALE GENOMIC DNA]</scope>
    <source>
        <strain evidence="7 8">DSM 11294</strain>
    </source>
</reference>
<evidence type="ECO:0000256" key="2">
    <source>
        <dbReference type="ARBA" id="ARBA00022723"/>
    </source>
</evidence>
<dbReference type="EMBL" id="RKHK01000001">
    <property type="protein sequence ID" value="ROR73127.1"/>
    <property type="molecule type" value="Genomic_DNA"/>
</dbReference>
<feature type="region of interest" description="Disordered" evidence="5">
    <location>
        <begin position="653"/>
        <end position="679"/>
    </location>
</feature>
<dbReference type="Pfam" id="PF17677">
    <property type="entry name" value="Glyco_hydro38C2"/>
    <property type="match status" value="1"/>
</dbReference>
<dbReference type="FunFam" id="1.20.1270.50:FF:000004">
    <property type="entry name" value="alpha-mannosidase 2C1 isoform X1"/>
    <property type="match status" value="1"/>
</dbReference>
<sequence>MHLQPELILARAQRLLGDYLPRALVADSRAIRVSRWDVPPEPGAAGAGEPVSFAHMRERAVFSEAGRGEPWGAPWSTTWFRLEGEVPASWPEAAQGAGEAARRIELSVDLGFDDIKPGFQAEGLVRSAQGIAVKGLEPRNHHVPVDATAGQRFVYFAEAAGNPDFAGANDFKHPTAYAPTPMGTKETAGAVPLYRLGRIELQLIDETVELLIRELTVLTGLTAELPAATPRRAQLLVGLDRALDRLDPSAIAASAPAVREALGPLLASPADASSHRILATGHAHIDSAWLWPSRETVRKVTRTFANVLQLMDEDPEITFTCSSAQHFAWVKEGDPELYARVRERVREGRFIPVGNMWVESDVTMPSGESLARQLLYGARFFLEEFGRRSEVGWLPDSFGYPASLPQLLRQAGLRWFFTQKMCWNDANTMPHHTFTWEGTDGSRILTHFPPNNTYSGDMRPTELARSVRNFADHGGASASLMPIGYGDGGGGPTREMVRDARLQSDLEGSARVALGTPEEFFTQVQAEYADPPVWLGEMYLEFHRGIYTSQARTKRGNRRVEALLVEAELWCATAHLRAGVPYPYDELDELWRIALLAQFHDILPGTAIAWVHRETEAAHRRAGARLEELITGALQALAGSGTEDLAFNPAPFARHGLSAGGGGPSPEPSAGQELSATPEGGARLRSAALEIEVAPDGALTAVRDRRTGRNLVPEGRRTAVLQLHVDAPARWDAWDLDRAALRNPQDLAAEEVVMCEKQVTLRFRFGQSTAEQHIGLTADGAALRINTQVQWHERQRLLKLAFPLDLAADEASYETQFGHVRRPVHANTSWDEARYEVCAHRWVHVGEPGFGVAVVNAGTYGHDVSRESQNAHVTTTVRQSLLRAPTFPDPEADQGSHEFTTLLAPSPMPAEALRLGALLAAPLRRVTGEQAQEPLVELGEGTSAVLSAVKLAADRSGDLVVRLYEAAGARTHARLRLRLPVTSVRECDLTELGAVDVALDDAGEAHLVLRPFEVRTLRITLGESR</sequence>
<evidence type="ECO:0000256" key="4">
    <source>
        <dbReference type="ARBA" id="ARBA00023295"/>
    </source>
</evidence>
<dbReference type="InterPro" id="IPR011013">
    <property type="entry name" value="Gal_mutarotase_sf_dom"/>
</dbReference>
<dbReference type="InterPro" id="IPR028995">
    <property type="entry name" value="Glyco_hydro_57/38_cen_sf"/>
</dbReference>
<organism evidence="7 8">
    <name type="scientific">Bogoriella caseilytica</name>
    <dbReference type="NCBI Taxonomy" id="56055"/>
    <lineage>
        <taxon>Bacteria</taxon>
        <taxon>Bacillati</taxon>
        <taxon>Actinomycetota</taxon>
        <taxon>Actinomycetes</taxon>
        <taxon>Micrococcales</taxon>
        <taxon>Bogoriellaceae</taxon>
        <taxon>Bogoriella</taxon>
    </lineage>
</organism>
<accession>A0A3N2BCZ7</accession>
<dbReference type="SUPFAM" id="SSF88688">
    <property type="entry name" value="Families 57/38 glycoside transferase middle domain"/>
    <property type="match status" value="1"/>
</dbReference>
<evidence type="ECO:0000256" key="5">
    <source>
        <dbReference type="SAM" id="MobiDB-lite"/>
    </source>
</evidence>
<dbReference type="Proteomes" id="UP000280668">
    <property type="component" value="Unassembled WGS sequence"/>
</dbReference>
<proteinExistence type="inferred from homology"/>
<dbReference type="RefSeq" id="WP_123303587.1">
    <property type="nucleotide sequence ID" value="NZ_RKHK01000001.1"/>
</dbReference>
<dbReference type="InterPro" id="IPR027291">
    <property type="entry name" value="Glyco_hydro_38_N_sf"/>
</dbReference>
<evidence type="ECO:0000256" key="3">
    <source>
        <dbReference type="ARBA" id="ARBA00022801"/>
    </source>
</evidence>
<dbReference type="InterPro" id="IPR054723">
    <property type="entry name" value="Ams1-like_N"/>
</dbReference>
<evidence type="ECO:0000256" key="1">
    <source>
        <dbReference type="ARBA" id="ARBA00009792"/>
    </source>
</evidence>
<dbReference type="CDD" id="cd10789">
    <property type="entry name" value="GH38N_AMII_ER_cytosolic"/>
    <property type="match status" value="1"/>
</dbReference>
<dbReference type="GO" id="GO:0046872">
    <property type="term" value="F:metal ion binding"/>
    <property type="evidence" value="ECO:0007669"/>
    <property type="project" value="UniProtKB-KW"/>
</dbReference>
<protein>
    <submittedName>
        <fullName evidence="7">Alpha-mannosidase</fullName>
    </submittedName>
</protein>
<keyword evidence="8" id="KW-1185">Reference proteome</keyword>
<dbReference type="InterPro" id="IPR011682">
    <property type="entry name" value="Glyco_hydro_38_C"/>
</dbReference>
<dbReference type="InterPro" id="IPR015341">
    <property type="entry name" value="Glyco_hydro_38_cen"/>
</dbReference>
<dbReference type="OrthoDB" id="9772207at2"/>
<feature type="domain" description="Glycoside hydrolase family 38 central" evidence="6">
    <location>
        <begin position="541"/>
        <end position="619"/>
    </location>
</feature>
<dbReference type="GO" id="GO:0006013">
    <property type="term" value="P:mannose metabolic process"/>
    <property type="evidence" value="ECO:0007669"/>
    <property type="project" value="InterPro"/>
</dbReference>
<dbReference type="FunFam" id="3.20.110.10:FF:000002">
    <property type="entry name" value="alpha-mannosidase 2C1 isoform X1"/>
    <property type="match status" value="1"/>
</dbReference>
<keyword evidence="2" id="KW-0479">Metal-binding</keyword>
<dbReference type="InterPro" id="IPR011330">
    <property type="entry name" value="Glyco_hydro/deAcase_b/a-brl"/>
</dbReference>
<dbReference type="PANTHER" id="PTHR46017:SF1">
    <property type="entry name" value="ALPHA-MANNOSIDASE 2C1"/>
    <property type="match status" value="1"/>
</dbReference>
<keyword evidence="4" id="KW-0326">Glycosidase</keyword>
<comment type="similarity">
    <text evidence="1">Belongs to the glycosyl hydrolase 38 family.</text>
</comment>
<name>A0A3N2BCZ7_9MICO</name>
<dbReference type="InterPro" id="IPR000602">
    <property type="entry name" value="Glyco_hydro_38_N"/>
</dbReference>
<dbReference type="GO" id="GO:0009313">
    <property type="term" value="P:oligosaccharide catabolic process"/>
    <property type="evidence" value="ECO:0007669"/>
    <property type="project" value="TreeGrafter"/>
</dbReference>
<dbReference type="SMART" id="SM00872">
    <property type="entry name" value="Alpha-mann_mid"/>
    <property type="match status" value="1"/>
</dbReference>
<evidence type="ECO:0000313" key="7">
    <source>
        <dbReference type="EMBL" id="ROR73127.1"/>
    </source>
</evidence>